<dbReference type="EMBL" id="CVRI01000055">
    <property type="protein sequence ID" value="CRL01425.1"/>
    <property type="molecule type" value="Genomic_DNA"/>
</dbReference>
<evidence type="ECO:0000313" key="1">
    <source>
        <dbReference type="EMBL" id="CRL01425.1"/>
    </source>
</evidence>
<proteinExistence type="predicted"/>
<dbReference type="AlphaFoldDB" id="A0A1J1ISB9"/>
<gene>
    <name evidence="1" type="ORF">CLUMA_CG014619</name>
</gene>
<name>A0A1J1ISB9_9DIPT</name>
<reference evidence="1 2" key="1">
    <citation type="submission" date="2015-04" db="EMBL/GenBank/DDBJ databases">
        <authorList>
            <person name="Syromyatnikov M.Y."/>
            <person name="Popov V.N."/>
        </authorList>
    </citation>
    <scope>NUCLEOTIDE SEQUENCE [LARGE SCALE GENOMIC DNA]</scope>
</reference>
<organism evidence="1 2">
    <name type="scientific">Clunio marinus</name>
    <dbReference type="NCBI Taxonomy" id="568069"/>
    <lineage>
        <taxon>Eukaryota</taxon>
        <taxon>Metazoa</taxon>
        <taxon>Ecdysozoa</taxon>
        <taxon>Arthropoda</taxon>
        <taxon>Hexapoda</taxon>
        <taxon>Insecta</taxon>
        <taxon>Pterygota</taxon>
        <taxon>Neoptera</taxon>
        <taxon>Endopterygota</taxon>
        <taxon>Diptera</taxon>
        <taxon>Nematocera</taxon>
        <taxon>Chironomoidea</taxon>
        <taxon>Chironomidae</taxon>
        <taxon>Clunio</taxon>
    </lineage>
</organism>
<sequence length="73" mass="8768">MKRLLKAFLSTTVKEYCLTTNLVCGDHEFPEVFLFVKVFTFTEILFEEIFSVQLLENFLIMLWYLRFVATNYL</sequence>
<keyword evidence="2" id="KW-1185">Reference proteome</keyword>
<accession>A0A1J1ISB9</accession>
<evidence type="ECO:0000313" key="2">
    <source>
        <dbReference type="Proteomes" id="UP000183832"/>
    </source>
</evidence>
<dbReference type="Proteomes" id="UP000183832">
    <property type="component" value="Unassembled WGS sequence"/>
</dbReference>
<protein>
    <submittedName>
        <fullName evidence="1">CLUMA_CG014619, isoform A</fullName>
    </submittedName>
</protein>